<proteinExistence type="predicted"/>
<evidence type="ECO:0000313" key="5">
    <source>
        <dbReference type="WBParaSite" id="GPUH_0000732101-mRNA-1"/>
    </source>
</evidence>
<dbReference type="WBParaSite" id="GPUH_0000712301-mRNA-1">
    <property type="protein sequence ID" value="GPUH_0000712301-mRNA-1"/>
    <property type="gene ID" value="GPUH_0000712301"/>
</dbReference>
<dbReference type="InterPro" id="IPR015904">
    <property type="entry name" value="Sulphide_quinone_reductase"/>
</dbReference>
<dbReference type="PANTHER" id="PTHR10632:SF2">
    <property type="entry name" value="SULFIDE:QUINONE OXIDOREDUCTASE, MITOCHONDRIAL"/>
    <property type="match status" value="1"/>
</dbReference>
<accession>A0A183DF21</accession>
<organism evidence="5">
    <name type="scientific">Gongylonema pulchrum</name>
    <dbReference type="NCBI Taxonomy" id="637853"/>
    <lineage>
        <taxon>Eukaryota</taxon>
        <taxon>Metazoa</taxon>
        <taxon>Ecdysozoa</taxon>
        <taxon>Nematoda</taxon>
        <taxon>Chromadorea</taxon>
        <taxon>Rhabditida</taxon>
        <taxon>Spirurina</taxon>
        <taxon>Spiruromorpha</taxon>
        <taxon>Spiruroidea</taxon>
        <taxon>Gongylonematidae</taxon>
        <taxon>Gongylonema</taxon>
    </lineage>
</organism>
<dbReference type="GO" id="GO:0070221">
    <property type="term" value="P:sulfide oxidation, using sulfide:quinone oxidoreductase"/>
    <property type="evidence" value="ECO:0007669"/>
    <property type="project" value="TreeGrafter"/>
</dbReference>
<evidence type="ECO:0000313" key="1">
    <source>
        <dbReference type="EMBL" id="VDK57266.1"/>
    </source>
</evidence>
<dbReference type="GO" id="GO:0070224">
    <property type="term" value="F:sulfide:quinone oxidoreductase activity"/>
    <property type="evidence" value="ECO:0007669"/>
    <property type="project" value="TreeGrafter"/>
</dbReference>
<sequence length="82" mass="9536">MAFQYNGYSSCPLVVSFNRVVLAEFTPEGPLETMPLDQSKPRYISFLLKRYVMPFIYWNFAVKGNWLGPTTVRRILHLGFSK</sequence>
<dbReference type="GO" id="GO:0071949">
    <property type="term" value="F:FAD binding"/>
    <property type="evidence" value="ECO:0007669"/>
    <property type="project" value="TreeGrafter"/>
</dbReference>
<dbReference type="Proteomes" id="UP000271098">
    <property type="component" value="Unassembled WGS sequence"/>
</dbReference>
<protein>
    <submittedName>
        <fullName evidence="4 5">GST N-terminal domain-containing protein</fullName>
    </submittedName>
</protein>
<dbReference type="EMBL" id="UYRT01018749">
    <property type="protein sequence ID" value="VDK57927.1"/>
    <property type="molecule type" value="Genomic_DNA"/>
</dbReference>
<gene>
    <name evidence="1" type="ORF">GPUH_LOCUS7114</name>
    <name evidence="2" type="ORF">GPUH_LOCUS7313</name>
</gene>
<evidence type="ECO:0000313" key="4">
    <source>
        <dbReference type="WBParaSite" id="GPUH_0000712301-mRNA-1"/>
    </source>
</evidence>
<dbReference type="GO" id="GO:0005739">
    <property type="term" value="C:mitochondrion"/>
    <property type="evidence" value="ECO:0007669"/>
    <property type="project" value="TreeGrafter"/>
</dbReference>
<reference evidence="4 5" key="1">
    <citation type="submission" date="2016-06" db="UniProtKB">
        <authorList>
            <consortium name="WormBaseParasite"/>
        </authorList>
    </citation>
    <scope>IDENTIFICATION</scope>
</reference>
<dbReference type="EMBL" id="UYRT01017862">
    <property type="protein sequence ID" value="VDK57266.1"/>
    <property type="molecule type" value="Genomic_DNA"/>
</dbReference>
<dbReference type="WBParaSite" id="GPUH_0000732101-mRNA-1">
    <property type="protein sequence ID" value="GPUH_0000732101-mRNA-1"/>
    <property type="gene ID" value="GPUH_0000732101"/>
</dbReference>
<dbReference type="AlphaFoldDB" id="A0A183DF21"/>
<keyword evidence="3" id="KW-1185">Reference proteome</keyword>
<dbReference type="OrthoDB" id="5376590at2759"/>
<evidence type="ECO:0000313" key="2">
    <source>
        <dbReference type="EMBL" id="VDK57927.1"/>
    </source>
</evidence>
<reference evidence="1 3" key="2">
    <citation type="submission" date="2018-11" db="EMBL/GenBank/DDBJ databases">
        <authorList>
            <consortium name="Pathogen Informatics"/>
        </authorList>
    </citation>
    <scope>NUCLEOTIDE SEQUENCE [LARGE SCALE GENOMIC DNA]</scope>
</reference>
<dbReference type="PANTHER" id="PTHR10632">
    <property type="entry name" value="SULFIDE:QUINONE OXIDOREDUCTASE"/>
    <property type="match status" value="1"/>
</dbReference>
<evidence type="ECO:0000313" key="3">
    <source>
        <dbReference type="Proteomes" id="UP000271098"/>
    </source>
</evidence>
<name>A0A183DF21_9BILA</name>